<dbReference type="GO" id="GO:0006405">
    <property type="term" value="P:RNA export from nucleus"/>
    <property type="evidence" value="ECO:0007669"/>
    <property type="project" value="TreeGrafter"/>
</dbReference>
<feature type="domain" description="Peptidase S59" evidence="12">
    <location>
        <begin position="976"/>
        <end position="1111"/>
    </location>
</feature>
<dbReference type="GO" id="GO:0044614">
    <property type="term" value="C:nuclear pore cytoplasmic filaments"/>
    <property type="evidence" value="ECO:0007669"/>
    <property type="project" value="TreeGrafter"/>
</dbReference>
<evidence type="ECO:0000256" key="1">
    <source>
        <dbReference type="ARBA" id="ARBA00004567"/>
    </source>
</evidence>
<keyword evidence="4" id="KW-0677">Repeat</keyword>
<evidence type="ECO:0000256" key="5">
    <source>
        <dbReference type="ARBA" id="ARBA00022813"/>
    </source>
</evidence>
<dbReference type="Gene3D" id="1.10.10.2360">
    <property type="match status" value="1"/>
</dbReference>
<dbReference type="FunFam" id="1.10.10.2360:FF:000001">
    <property type="entry name" value="Nuclear pore complex protein Nup98-Nup96"/>
    <property type="match status" value="1"/>
</dbReference>
<dbReference type="KEGG" id="mbe:MBM_01063"/>
<dbReference type="HOGENOM" id="CLU_002330_0_0_1"/>
<feature type="compositionally biased region" description="Low complexity" evidence="11">
    <location>
        <begin position="616"/>
        <end position="630"/>
    </location>
</feature>
<feature type="region of interest" description="Disordered" evidence="11">
    <location>
        <begin position="1118"/>
        <end position="1153"/>
    </location>
</feature>
<evidence type="ECO:0000256" key="2">
    <source>
        <dbReference type="ARBA" id="ARBA00008926"/>
    </source>
</evidence>
<dbReference type="PANTHER" id="PTHR23198:SF6">
    <property type="entry name" value="NUCLEAR PORE COMPLEX PROTEIN NUP98-NUP96"/>
    <property type="match status" value="1"/>
</dbReference>
<dbReference type="Pfam" id="PF13634">
    <property type="entry name" value="Nucleoporin_FG"/>
    <property type="match status" value="3"/>
</dbReference>
<dbReference type="Pfam" id="PF12110">
    <property type="entry name" value="Nup96"/>
    <property type="match status" value="1"/>
</dbReference>
<dbReference type="Pfam" id="PF04096">
    <property type="entry name" value="Nucleoporin2"/>
    <property type="match status" value="1"/>
</dbReference>
<dbReference type="InParanoid" id="K1X5F9"/>
<organism evidence="13 14">
    <name type="scientific">Marssonina brunnea f. sp. multigermtubi (strain MB_m1)</name>
    <name type="common">Marssonina leaf spot fungus</name>
    <dbReference type="NCBI Taxonomy" id="1072389"/>
    <lineage>
        <taxon>Eukaryota</taxon>
        <taxon>Fungi</taxon>
        <taxon>Dikarya</taxon>
        <taxon>Ascomycota</taxon>
        <taxon>Pezizomycotina</taxon>
        <taxon>Leotiomycetes</taxon>
        <taxon>Helotiales</taxon>
        <taxon>Drepanopezizaceae</taxon>
        <taxon>Drepanopeziza</taxon>
    </lineage>
</organism>
<feature type="compositionally biased region" description="Polar residues" evidence="11">
    <location>
        <begin position="689"/>
        <end position="699"/>
    </location>
</feature>
<evidence type="ECO:0000259" key="12">
    <source>
        <dbReference type="PROSITE" id="PS51434"/>
    </source>
</evidence>
<dbReference type="GO" id="GO:0051028">
    <property type="term" value="P:mRNA transport"/>
    <property type="evidence" value="ECO:0007669"/>
    <property type="project" value="UniProtKB-KW"/>
</dbReference>
<evidence type="ECO:0000256" key="10">
    <source>
        <dbReference type="ARBA" id="ARBA00023242"/>
    </source>
</evidence>
<feature type="region of interest" description="Disordered" evidence="11">
    <location>
        <begin position="901"/>
        <end position="951"/>
    </location>
</feature>
<evidence type="ECO:0000256" key="8">
    <source>
        <dbReference type="ARBA" id="ARBA00023010"/>
    </source>
</evidence>
<feature type="compositionally biased region" description="Polar residues" evidence="11">
    <location>
        <begin position="935"/>
        <end position="951"/>
    </location>
</feature>
<gene>
    <name evidence="13" type="ORF">MBM_01063</name>
</gene>
<dbReference type="GO" id="GO:0017056">
    <property type="term" value="F:structural constituent of nuclear pore"/>
    <property type="evidence" value="ECO:0007669"/>
    <property type="project" value="InterPro"/>
</dbReference>
<dbReference type="InterPro" id="IPR036903">
    <property type="entry name" value="Nup98_auto-Pept-S59_dom_sf"/>
</dbReference>
<dbReference type="STRING" id="1072389.K1X5F9"/>
<evidence type="ECO:0000256" key="11">
    <source>
        <dbReference type="SAM" id="MobiDB-lite"/>
    </source>
</evidence>
<dbReference type="GO" id="GO:0008139">
    <property type="term" value="F:nuclear localization sequence binding"/>
    <property type="evidence" value="ECO:0007669"/>
    <property type="project" value="TreeGrafter"/>
</dbReference>
<keyword evidence="7" id="KW-0653">Protein transport</keyword>
<keyword evidence="10" id="KW-0539">Nucleus</keyword>
<evidence type="ECO:0000256" key="9">
    <source>
        <dbReference type="ARBA" id="ARBA00023132"/>
    </source>
</evidence>
<name>K1X5F9_MARBU</name>
<comment type="subcellular location">
    <subcellularLocation>
        <location evidence="1">Nucleus</location>
        <location evidence="1">Nuclear pore complex</location>
    </subcellularLocation>
</comment>
<dbReference type="Gene3D" id="3.30.1610.10">
    <property type="entry name" value="Peptidase S59, nucleoporin"/>
    <property type="match status" value="1"/>
</dbReference>
<keyword evidence="14" id="KW-1185">Reference proteome</keyword>
<sequence>MSFGGGFGGFGQNNNTQQTGFGAGGFGSSNTTNNTGTSTLTSSFVSAPENVLDRGFCNQRGPIAYSNLLCARQALAELETQVSAARTRVAGSLEAAVLGRLVPLALEVCRRISALDRSRIECALRSPGVHVKAKSAFASSILSSILVIHYIFIAATMVDRRNRLPLRAAFSGGFGSTTNNTFGAKPGGFGAAASSGGLFGTSNTATAGGSGFGGFGGNNSTTTAFGGGNNSGGGLFAQNKPAFGATQAPSNPFGGAATSSPFGGGAATGAFGAPQSTALTTAGVGECQGTGSTQFQPFVEKEPNSSTNQQNAFQSICFQPPYQKFSPEELRLADYAQGRRYGNGNNQTGAFGATNFGGFGSSQPASTGFGAQPATTNAFGGGTSTGFGTSQPASTGFGNTATSGGLFGAKPATGGLFGSTPAATNTSTLFGAQPAAQPAGGLFGAQPATTNTGGLFGNNNAAKTPFNFGTSQPAATGTGFGASTTTGGFGSGGGGLFGNNTQQATTTGFGAAAAQPAASTGFGGFGASNTQQSGGLFGAANQAKPATGGLFGSTPAATNTGGLFGSSQPAANTNPFGGSTANQSTGGLFGAKPAATGGLFGSTQPTNTGSGGLFGSFGNNQNQNQQQNTGGLFGATNNNQAKPGGLFGSTGTQQQTGGLFGSTNAQQSGGLFGGSANTGQQQQQQQPQNSMFGSGNSIFNTSQQNQQTPQSLTASINDNTAFGSTSLFANLASTQVNNPGPIATPLSSNVKAKKSAALPMYKLNSTPGSRFSTPQKRPGFGFSYSNYNSPSSSSSTTSTPGAFSGSLLGGSFGRSLNKSMSTSSLRRSFNTEDSILAPGAFSSSPNNRHFGSTGSVKRLAISRGLHQDLFSPPEAAQSPQHSSQIQGGILKKRVSFGADVTLNGHGSSSDSPLKQVNNIGGNSDPASANGKKRTGTSSPVETEQATNANNQLTIVNEEETALTQPNSQNPGQDKEVGQYWMKPSREEIENMTREERKAVTGFTVGRNGVGSVSFKSAVDFTNINLDDIYDNIVVLVPRSATVYPNPAKKPPVGKGLNLPSLISLENSWPRGKTGSNVRFAKHIEKLKQVKDTTFVDYIKDTGAWIFTVEHFTTYSFPEEEEEEIDATSEFGQSTLSAPPETPTPIAPTPKSAHLDESFASDSQMTYDESDPEDTFAFRKKKVLPGAFDDQELYDDENMDGEYEEQQEESFLDERSVGSQSESGVEEPMDQDGVYEDGESVSIVDQEMAGSYPVAGNTAELYDSQDDDEDMDVTMETPGVVLRARQRLLKSSETPLKRKFTAADDWAITLQATVSPKKQDRALLKSMIEIHGDDYRGDSAPTPMPRRVVSDNRGFATTIDLMHSLHGTYSPIKAAKVPAKPEGFKWPYVKRSKTGDQDMSNMSEQDRAFHDSMKPQWGPDGTLVYAAPQSTKPFGRSSRHVRERDGLLTIQKGGVVSEHRDIRFAKFSNEASGTLLKKHKDMTLFDVSDGVPSARLPEFFSFDDFFDDGAASNPAATHEKLIWQLASVLFDPIEPPESLQHVPDIRDRLRKDNLSAFWQKLVDESTSKHVALAKSNEEKAIASLSGHRIPDACGQLVSSGNYHLATLVALIGSKDSIRKDMRQQLDDWQKTQMLAEFSQPVRTVYEFLAGNVCVCAGSKGEMATFGISKRFGLDWRQAFGLRLWYAISAKEPLESAVAEFQEDIAQDRETATPHSWYVEQKVPALWDDANLQQREDLLWGLLKLYAYNNEVNVEDVLRPENSQLSPLDVRLTWQLSRALIASGQVQYSDNPDENADRTTLSFAAQLSSEGSWLDAVFVLLHLTSAEARARSIQDHLAQHAGLICSEDSQSFATLTQTFQIPAAWIWEAKALYMRSVERNPIGEVECLIKAGSFNEAHRTFARQVAPQAVVELDYNTLRALLLGLQDKKNSIAEWHLGGEIYQDFLELLQSDKKGHAVDDLLVERLLAGLPAVVQDSRHPSFMETVAIETISGVVAKTVIAIGKKGEKNNIHNVLRLPLTEDKYLKHTVDLSLEYYRGVMESAR</sequence>
<feature type="compositionally biased region" description="Polar residues" evidence="11">
    <location>
        <begin position="559"/>
        <end position="586"/>
    </location>
</feature>
<dbReference type="InterPro" id="IPR037665">
    <property type="entry name" value="Nucleoporin_S59-like"/>
</dbReference>
<dbReference type="InterPro" id="IPR021967">
    <property type="entry name" value="Nup98_C"/>
</dbReference>
<keyword evidence="5" id="KW-0068">Autocatalytic cleavage</keyword>
<dbReference type="GO" id="GO:0000973">
    <property type="term" value="P:post-transcriptional tethering of RNA polymerase II gene DNA at nuclear periphery"/>
    <property type="evidence" value="ECO:0007669"/>
    <property type="project" value="TreeGrafter"/>
</dbReference>
<keyword evidence="3" id="KW-0813">Transport</keyword>
<feature type="region of interest" description="Disordered" evidence="11">
    <location>
        <begin position="367"/>
        <end position="396"/>
    </location>
</feature>
<dbReference type="GO" id="GO:0003723">
    <property type="term" value="F:RNA binding"/>
    <property type="evidence" value="ECO:0007669"/>
    <property type="project" value="TreeGrafter"/>
</dbReference>
<evidence type="ECO:0000256" key="7">
    <source>
        <dbReference type="ARBA" id="ARBA00022927"/>
    </source>
</evidence>
<protein>
    <submittedName>
        <fullName evidence="13">Nucleoporin SONB</fullName>
    </submittedName>
</protein>
<evidence type="ECO:0000256" key="3">
    <source>
        <dbReference type="ARBA" id="ARBA00022448"/>
    </source>
</evidence>
<feature type="compositionally biased region" description="Polar residues" evidence="11">
    <location>
        <begin position="904"/>
        <end position="926"/>
    </location>
</feature>
<evidence type="ECO:0000256" key="6">
    <source>
        <dbReference type="ARBA" id="ARBA00022816"/>
    </source>
</evidence>
<feature type="compositionally biased region" description="Acidic residues" evidence="11">
    <location>
        <begin position="1223"/>
        <end position="1235"/>
    </location>
</feature>
<keyword evidence="8" id="KW-0811">Translocation</keyword>
<feature type="compositionally biased region" description="Polar residues" evidence="11">
    <location>
        <begin position="664"/>
        <end position="679"/>
    </location>
</feature>
<reference evidence="13 14" key="1">
    <citation type="journal article" date="2012" name="BMC Genomics">
        <title>Sequencing the genome of Marssonina brunnea reveals fungus-poplar co-evolution.</title>
        <authorList>
            <person name="Zhu S."/>
            <person name="Cao Y.-Z."/>
            <person name="Jiang C."/>
            <person name="Tan B.-Y."/>
            <person name="Wang Z."/>
            <person name="Feng S."/>
            <person name="Zhang L."/>
            <person name="Su X.-H."/>
            <person name="Brejova B."/>
            <person name="Vinar T."/>
            <person name="Xu M."/>
            <person name="Wang M.-X."/>
            <person name="Zhang S.-G."/>
            <person name="Huang M.-R."/>
            <person name="Wu R."/>
            <person name="Zhou Y."/>
        </authorList>
    </citation>
    <scope>NUCLEOTIDE SEQUENCE [LARGE SCALE GENOMIC DNA]</scope>
    <source>
        <strain evidence="13 14">MB_m1</strain>
    </source>
</reference>
<dbReference type="FunFam" id="3.30.1610.10:FF:000003">
    <property type="entry name" value="Nucleoporin SONB, putative"/>
    <property type="match status" value="1"/>
</dbReference>
<evidence type="ECO:0000256" key="4">
    <source>
        <dbReference type="ARBA" id="ARBA00022737"/>
    </source>
</evidence>
<feature type="compositionally biased region" description="Acidic residues" evidence="11">
    <location>
        <begin position="1200"/>
        <end position="1210"/>
    </location>
</feature>
<dbReference type="OMA" id="PMGKGLN"/>
<accession>K1X5F9</accession>
<dbReference type="InterPro" id="IPR007230">
    <property type="entry name" value="Nup98_auto-Pept-S59_dom"/>
</dbReference>
<evidence type="ECO:0000313" key="14">
    <source>
        <dbReference type="Proteomes" id="UP000006753"/>
    </source>
</evidence>
<dbReference type="EMBL" id="JH921429">
    <property type="protein sequence ID" value="EKD20381.1"/>
    <property type="molecule type" value="Genomic_DNA"/>
</dbReference>
<dbReference type="InterPro" id="IPR025574">
    <property type="entry name" value="Nucleoporin_FG_rpt"/>
</dbReference>
<dbReference type="PANTHER" id="PTHR23198">
    <property type="entry name" value="NUCLEOPORIN"/>
    <property type="match status" value="1"/>
</dbReference>
<dbReference type="PROSITE" id="PS51434">
    <property type="entry name" value="NUP_C"/>
    <property type="match status" value="1"/>
</dbReference>
<dbReference type="SUPFAM" id="SSF82215">
    <property type="entry name" value="C-terminal autoproteolytic domain of nucleoporin nup98"/>
    <property type="match status" value="1"/>
</dbReference>
<dbReference type="GO" id="GO:0006606">
    <property type="term" value="P:protein import into nucleus"/>
    <property type="evidence" value="ECO:0007669"/>
    <property type="project" value="TreeGrafter"/>
</dbReference>
<feature type="compositionally biased region" description="Low complexity" evidence="11">
    <location>
        <begin position="700"/>
        <end position="711"/>
    </location>
</feature>
<comment type="similarity">
    <text evidence="2">Belongs to the nucleoporin GLFG family.</text>
</comment>
<dbReference type="OrthoDB" id="3797628at2759"/>
<proteinExistence type="inferred from homology"/>
<dbReference type="Gene3D" id="1.25.40.690">
    <property type="match status" value="1"/>
</dbReference>
<feature type="compositionally biased region" description="Low complexity" evidence="11">
    <location>
        <begin position="649"/>
        <end position="663"/>
    </location>
</feature>
<evidence type="ECO:0000313" key="13">
    <source>
        <dbReference type="EMBL" id="EKD20381.1"/>
    </source>
</evidence>
<dbReference type="eggNOG" id="KOG0845">
    <property type="taxonomic scope" value="Eukaryota"/>
</dbReference>
<keyword evidence="6" id="KW-0509">mRNA transport</keyword>
<dbReference type="Proteomes" id="UP000006753">
    <property type="component" value="Unassembled WGS sequence"/>
</dbReference>
<feature type="region of interest" description="Disordered" evidence="11">
    <location>
        <begin position="1200"/>
        <end position="1235"/>
    </location>
</feature>
<dbReference type="GO" id="GO:0034398">
    <property type="term" value="P:telomere tethering at nuclear periphery"/>
    <property type="evidence" value="ECO:0007669"/>
    <property type="project" value="TreeGrafter"/>
</dbReference>
<keyword evidence="9" id="KW-0906">Nuclear pore complex</keyword>
<feature type="region of interest" description="Disordered" evidence="11">
    <location>
        <begin position="559"/>
        <end position="711"/>
    </location>
</feature>
<dbReference type="FunCoup" id="K1X5F9">
    <property type="interactions" value="717"/>
</dbReference>